<evidence type="ECO:0000313" key="2">
    <source>
        <dbReference type="Proteomes" id="UP001165960"/>
    </source>
</evidence>
<keyword evidence="2" id="KW-1185">Reference proteome</keyword>
<dbReference type="EMBL" id="QTSX02000742">
    <property type="protein sequence ID" value="KAJ9085860.1"/>
    <property type="molecule type" value="Genomic_DNA"/>
</dbReference>
<gene>
    <name evidence="1" type="primary">ESF2_1</name>
    <name evidence="1" type="ORF">DSO57_1009967</name>
</gene>
<evidence type="ECO:0000313" key="1">
    <source>
        <dbReference type="EMBL" id="KAJ9085860.1"/>
    </source>
</evidence>
<protein>
    <submittedName>
        <fullName evidence="1">RNA-binding ATPase activator esf2, variant 2</fullName>
    </submittedName>
</protein>
<comment type="caution">
    <text evidence="1">The sequence shown here is derived from an EMBL/GenBank/DDBJ whole genome shotgun (WGS) entry which is preliminary data.</text>
</comment>
<name>A0ACC2UGH8_9FUNG</name>
<sequence>MLRMGKKGKRKATAEKKVESVCSTEATHPIDPLDKGTLYFLFSSDCSEHPQDGTNVSKRKDNKELEHQTDDAKDSENEPLEDSDNGSDKGDNEFAEELEKEELAFKKKTISTEELKKFQEKIEKTGVVYISRIPPRMAVNKLRRLLSRFSIKIGRIYLAPEDPQIRKKRKISGGTRQKMYTEGWIEFMDKNKAKSLVKMLNNTNMDPKKHSYHHEDIWNLKYLPKFKWSHLTERIAYEKQARTQKLQAEIAQSKKINQQYITKVEQAKMIKKIESKKCTQSASSSESQPPTKVMRHFQQKETIFSEAGPAMSKSKKATSGPKDKKLDSVLSKIFG</sequence>
<accession>A0ACC2UGH8</accession>
<proteinExistence type="predicted"/>
<reference evidence="1" key="1">
    <citation type="submission" date="2022-04" db="EMBL/GenBank/DDBJ databases">
        <title>Genome of the entomopathogenic fungus Entomophthora muscae.</title>
        <authorList>
            <person name="Elya C."/>
            <person name="Lovett B.R."/>
            <person name="Lee E."/>
            <person name="Macias A.M."/>
            <person name="Hajek A.E."/>
            <person name="De Bivort B.L."/>
            <person name="Kasson M.T."/>
            <person name="De Fine Licht H.H."/>
            <person name="Stajich J.E."/>
        </authorList>
    </citation>
    <scope>NUCLEOTIDE SEQUENCE</scope>
    <source>
        <strain evidence="1">Berkeley</strain>
    </source>
</reference>
<dbReference type="Proteomes" id="UP001165960">
    <property type="component" value="Unassembled WGS sequence"/>
</dbReference>
<organism evidence="1 2">
    <name type="scientific">Entomophthora muscae</name>
    <dbReference type="NCBI Taxonomy" id="34485"/>
    <lineage>
        <taxon>Eukaryota</taxon>
        <taxon>Fungi</taxon>
        <taxon>Fungi incertae sedis</taxon>
        <taxon>Zoopagomycota</taxon>
        <taxon>Entomophthoromycotina</taxon>
        <taxon>Entomophthoromycetes</taxon>
        <taxon>Entomophthorales</taxon>
        <taxon>Entomophthoraceae</taxon>
        <taxon>Entomophthora</taxon>
    </lineage>
</organism>